<dbReference type="OrthoDB" id="4951845at2759"/>
<dbReference type="InterPro" id="IPR054416">
    <property type="entry name" value="GST_UstS-like_C"/>
</dbReference>
<dbReference type="SUPFAM" id="SSF47616">
    <property type="entry name" value="GST C-terminal domain-like"/>
    <property type="match status" value="1"/>
</dbReference>
<dbReference type="Proteomes" id="UP000054549">
    <property type="component" value="Unassembled WGS sequence"/>
</dbReference>
<dbReference type="AlphaFoldDB" id="A0A0C2S1A7"/>
<dbReference type="InterPro" id="IPR036282">
    <property type="entry name" value="Glutathione-S-Trfase_C_sf"/>
</dbReference>
<protein>
    <recommendedName>
        <fullName evidence="2">Glutathione S-transferase UstS-like C-terminal domain-containing protein</fullName>
    </recommendedName>
</protein>
<evidence type="ECO:0000256" key="1">
    <source>
        <dbReference type="SAM" id="MobiDB-lite"/>
    </source>
</evidence>
<proteinExistence type="predicted"/>
<evidence type="ECO:0000313" key="3">
    <source>
        <dbReference type="EMBL" id="KIL56430.1"/>
    </source>
</evidence>
<evidence type="ECO:0000259" key="2">
    <source>
        <dbReference type="Pfam" id="PF22041"/>
    </source>
</evidence>
<organism evidence="3 4">
    <name type="scientific">Amanita muscaria (strain Koide BX008)</name>
    <dbReference type="NCBI Taxonomy" id="946122"/>
    <lineage>
        <taxon>Eukaryota</taxon>
        <taxon>Fungi</taxon>
        <taxon>Dikarya</taxon>
        <taxon>Basidiomycota</taxon>
        <taxon>Agaricomycotina</taxon>
        <taxon>Agaricomycetes</taxon>
        <taxon>Agaricomycetidae</taxon>
        <taxon>Agaricales</taxon>
        <taxon>Pluteineae</taxon>
        <taxon>Amanitaceae</taxon>
        <taxon>Amanita</taxon>
    </lineage>
</organism>
<feature type="domain" description="Glutathione S-transferase UstS-like C-terminal" evidence="2">
    <location>
        <begin position="195"/>
        <end position="275"/>
    </location>
</feature>
<keyword evidence="4" id="KW-1185">Reference proteome</keyword>
<dbReference type="Gene3D" id="1.20.1050.10">
    <property type="match status" value="1"/>
</dbReference>
<dbReference type="InParanoid" id="A0A0C2S1A7"/>
<dbReference type="STRING" id="946122.A0A0C2S1A7"/>
<name>A0A0C2S1A7_AMAMK</name>
<dbReference type="EMBL" id="KN818422">
    <property type="protein sequence ID" value="KIL56430.1"/>
    <property type="molecule type" value="Genomic_DNA"/>
</dbReference>
<accession>A0A0C2S1A7</accession>
<feature type="region of interest" description="Disordered" evidence="1">
    <location>
        <begin position="88"/>
        <end position="110"/>
    </location>
</feature>
<evidence type="ECO:0000313" key="4">
    <source>
        <dbReference type="Proteomes" id="UP000054549"/>
    </source>
</evidence>
<dbReference type="CDD" id="cd00299">
    <property type="entry name" value="GST_C_family"/>
    <property type="match status" value="1"/>
</dbReference>
<dbReference type="Pfam" id="PF22041">
    <property type="entry name" value="GST_C_7"/>
    <property type="match status" value="1"/>
</dbReference>
<sequence length="278" mass="31371">MPRRVSPSYEHMQQIVLYDLKGAPTQTWAPNVSRVRCILNFKRLPFITIPLDLHDVENQMRSIGAPPTSYRQDRKPVYTLPVLVDPNRSTGTHANGHSHGHGNGYGHPQENGYRTPHITISNVNLIVEYLEATYPARPVFPEGSRAMQTLVVHYIQDVFIQPLLPIMVPMSQPQLGGGGHKGYPPGANGGPMMHHEEGQWRQVKAQFDFLATILDKNSSDTTLTYAQGRDVTYADLALCSVLAWIKKVAGRDSWAQVKKWGNGRWGRLYDRCKDYIEE</sequence>
<dbReference type="Gene3D" id="3.40.30.10">
    <property type="entry name" value="Glutaredoxin"/>
    <property type="match status" value="1"/>
</dbReference>
<reference evidence="3 4" key="1">
    <citation type="submission" date="2014-04" db="EMBL/GenBank/DDBJ databases">
        <title>Evolutionary Origins and Diversification of the Mycorrhizal Mutualists.</title>
        <authorList>
            <consortium name="DOE Joint Genome Institute"/>
            <consortium name="Mycorrhizal Genomics Consortium"/>
            <person name="Kohler A."/>
            <person name="Kuo A."/>
            <person name="Nagy L.G."/>
            <person name="Floudas D."/>
            <person name="Copeland A."/>
            <person name="Barry K.W."/>
            <person name="Cichocki N."/>
            <person name="Veneault-Fourrey C."/>
            <person name="LaButti K."/>
            <person name="Lindquist E.A."/>
            <person name="Lipzen A."/>
            <person name="Lundell T."/>
            <person name="Morin E."/>
            <person name="Murat C."/>
            <person name="Riley R."/>
            <person name="Ohm R."/>
            <person name="Sun H."/>
            <person name="Tunlid A."/>
            <person name="Henrissat B."/>
            <person name="Grigoriev I.V."/>
            <person name="Hibbett D.S."/>
            <person name="Martin F."/>
        </authorList>
    </citation>
    <scope>NUCLEOTIDE SEQUENCE [LARGE SCALE GENOMIC DNA]</scope>
    <source>
        <strain evidence="3 4">Koide BX008</strain>
    </source>
</reference>
<gene>
    <name evidence="3" type="ORF">M378DRAFT_523388</name>
</gene>
<dbReference type="HOGENOM" id="CLU_011226_4_0_1"/>